<evidence type="ECO:0000313" key="2">
    <source>
        <dbReference type="Proteomes" id="UP001161064"/>
    </source>
</evidence>
<proteinExistence type="predicted"/>
<protein>
    <submittedName>
        <fullName evidence="1">Uncharacterized protein</fullName>
    </submittedName>
</protein>
<sequence>MRSLAALAKTASTSRVLNLNAVDHAALRASDKLHTPFFQDTRLNHSIITKHRPRPDEVEFFDTSVAVATKIIFPLDGADLRLGGRSIFVNQIGYLNAMQEFLGKDTIELDQDLQILDLLDHLPSLDPFLVKEELKRNSYFPSDDYFAITPYDAMRLEKFAYGEIRSLVTLAVSGGQTYGASASTELVKKMSNAILATNADHRLAPLQATLGLEGEQFQRGIFSWKGFLYYKWQLAETQSEMTRVTKQMLQMKIRSRIDAATQKRITDVKVVIRDRVHESLKRVRQIMSLYDEGLAGLTKDGNAGEFRNFLLEAPNLFIELGHAMGVISHIVSYWQHQFKPTQTEIVNVEEFLDLLKEFELGLAPRDYEWE</sequence>
<name>A0ABQ4PVL1_9PROT</name>
<evidence type="ECO:0000313" key="1">
    <source>
        <dbReference type="EMBL" id="GIU67067.1"/>
    </source>
</evidence>
<comment type="caution">
    <text evidence="1">The sequence shown here is derived from an EMBL/GenBank/DDBJ whole genome shotgun (WGS) entry which is preliminary data.</text>
</comment>
<dbReference type="EMBL" id="BPFZ01000006">
    <property type="protein sequence ID" value="GIU67067.1"/>
    <property type="molecule type" value="Genomic_DNA"/>
</dbReference>
<gene>
    <name evidence="1" type="ORF">PsB1_1221</name>
</gene>
<accession>A0ABQ4PVL1</accession>
<keyword evidence="2" id="KW-1185">Reference proteome</keyword>
<organism evidence="1 2">
    <name type="scientific">Candidatus Phycosocius spiralis</name>
    <dbReference type="NCBI Taxonomy" id="2815099"/>
    <lineage>
        <taxon>Bacteria</taxon>
        <taxon>Pseudomonadati</taxon>
        <taxon>Pseudomonadota</taxon>
        <taxon>Alphaproteobacteria</taxon>
        <taxon>Caulobacterales</taxon>
        <taxon>Caulobacterales incertae sedis</taxon>
        <taxon>Candidatus Phycosocius</taxon>
    </lineage>
</organism>
<dbReference type="Proteomes" id="UP001161064">
    <property type="component" value="Unassembled WGS sequence"/>
</dbReference>
<reference evidence="1" key="2">
    <citation type="journal article" date="2023" name="ISME Commun">
        <title>Characterization of a bloom-associated alphaproteobacterial lineage, 'Candidatus Phycosocius': insights into freshwater algal-bacterial interactions.</title>
        <authorList>
            <person name="Tanabe Y."/>
            <person name="Yamaguchi H."/>
            <person name="Yoshida M."/>
            <person name="Kai A."/>
            <person name="Okazaki Y."/>
        </authorList>
    </citation>
    <scope>NUCLEOTIDE SEQUENCE</scope>
    <source>
        <strain evidence="1">BOTRYCO-1</strain>
    </source>
</reference>
<reference evidence="1" key="1">
    <citation type="submission" date="2021-05" db="EMBL/GenBank/DDBJ databases">
        <authorList>
            <person name="Tanabe Y."/>
        </authorList>
    </citation>
    <scope>NUCLEOTIDE SEQUENCE</scope>
    <source>
        <strain evidence="1">BOTRYCO-1</strain>
    </source>
</reference>